<gene>
    <name evidence="1" type="ordered locus">Os11g0261300</name>
    <name evidence="1" type="ORF">OSNPB_110261300</name>
</gene>
<evidence type="ECO:0000313" key="1">
    <source>
        <dbReference type="EMBL" id="BAT13503.1"/>
    </source>
</evidence>
<dbReference type="Gramene" id="Os11t0261300-00">
    <property type="protein sequence ID" value="Os11t0261300-00"/>
    <property type="gene ID" value="Os11g0261300"/>
</dbReference>
<dbReference type="PaxDb" id="39947-A0A0P0Y0Z3"/>
<accession>A0A0P0Y0Z3</accession>
<organism evidence="1 2">
    <name type="scientific">Oryza sativa subsp. japonica</name>
    <name type="common">Rice</name>
    <dbReference type="NCBI Taxonomy" id="39947"/>
    <lineage>
        <taxon>Eukaryota</taxon>
        <taxon>Viridiplantae</taxon>
        <taxon>Streptophyta</taxon>
        <taxon>Embryophyta</taxon>
        <taxon>Tracheophyta</taxon>
        <taxon>Spermatophyta</taxon>
        <taxon>Magnoliopsida</taxon>
        <taxon>Liliopsida</taxon>
        <taxon>Poales</taxon>
        <taxon>Poaceae</taxon>
        <taxon>BOP clade</taxon>
        <taxon>Oryzoideae</taxon>
        <taxon>Oryzeae</taxon>
        <taxon>Oryzinae</taxon>
        <taxon>Oryza</taxon>
        <taxon>Oryza sativa</taxon>
    </lineage>
</organism>
<proteinExistence type="predicted"/>
<keyword evidence="2" id="KW-1185">Reference proteome</keyword>
<protein>
    <submittedName>
        <fullName evidence="1">Os11g0261300 protein</fullName>
    </submittedName>
</protein>
<reference evidence="1 2" key="2">
    <citation type="journal article" date="2013" name="Plant Cell Physiol.">
        <title>Rice Annotation Project Database (RAP-DB): an integrative and interactive database for rice genomics.</title>
        <authorList>
            <person name="Sakai H."/>
            <person name="Lee S.S."/>
            <person name="Tanaka T."/>
            <person name="Numa H."/>
            <person name="Kim J."/>
            <person name="Kawahara Y."/>
            <person name="Wakimoto H."/>
            <person name="Yang C.C."/>
            <person name="Iwamoto M."/>
            <person name="Abe T."/>
            <person name="Yamada Y."/>
            <person name="Muto A."/>
            <person name="Inokuchi H."/>
            <person name="Ikemura T."/>
            <person name="Matsumoto T."/>
            <person name="Sasaki T."/>
            <person name="Itoh T."/>
        </authorList>
    </citation>
    <scope>NUCLEOTIDE SEQUENCE [LARGE SCALE GENOMIC DNA]</scope>
    <source>
        <strain evidence="2">cv. Nipponbare</strain>
    </source>
</reference>
<reference evidence="2" key="1">
    <citation type="journal article" date="2005" name="Nature">
        <title>The map-based sequence of the rice genome.</title>
        <authorList>
            <consortium name="International rice genome sequencing project (IRGSP)"/>
            <person name="Matsumoto T."/>
            <person name="Wu J."/>
            <person name="Kanamori H."/>
            <person name="Katayose Y."/>
            <person name="Fujisawa M."/>
            <person name="Namiki N."/>
            <person name="Mizuno H."/>
            <person name="Yamamoto K."/>
            <person name="Antonio B.A."/>
            <person name="Baba T."/>
            <person name="Sakata K."/>
            <person name="Nagamura Y."/>
            <person name="Aoki H."/>
            <person name="Arikawa K."/>
            <person name="Arita K."/>
            <person name="Bito T."/>
            <person name="Chiden Y."/>
            <person name="Fujitsuka N."/>
            <person name="Fukunaka R."/>
            <person name="Hamada M."/>
            <person name="Harada C."/>
            <person name="Hayashi A."/>
            <person name="Hijishita S."/>
            <person name="Honda M."/>
            <person name="Hosokawa S."/>
            <person name="Ichikawa Y."/>
            <person name="Idonuma A."/>
            <person name="Iijima M."/>
            <person name="Ikeda M."/>
            <person name="Ikeno M."/>
            <person name="Ito K."/>
            <person name="Ito S."/>
            <person name="Ito T."/>
            <person name="Ito Y."/>
            <person name="Ito Y."/>
            <person name="Iwabuchi A."/>
            <person name="Kamiya K."/>
            <person name="Karasawa W."/>
            <person name="Kurita K."/>
            <person name="Katagiri S."/>
            <person name="Kikuta A."/>
            <person name="Kobayashi H."/>
            <person name="Kobayashi N."/>
            <person name="Machita K."/>
            <person name="Maehara T."/>
            <person name="Masukawa M."/>
            <person name="Mizubayashi T."/>
            <person name="Mukai Y."/>
            <person name="Nagasaki H."/>
            <person name="Nagata Y."/>
            <person name="Naito S."/>
            <person name="Nakashima M."/>
            <person name="Nakama Y."/>
            <person name="Nakamichi Y."/>
            <person name="Nakamura M."/>
            <person name="Meguro A."/>
            <person name="Negishi M."/>
            <person name="Ohta I."/>
            <person name="Ohta T."/>
            <person name="Okamoto M."/>
            <person name="Ono N."/>
            <person name="Saji S."/>
            <person name="Sakaguchi M."/>
            <person name="Sakai K."/>
            <person name="Shibata M."/>
            <person name="Shimokawa T."/>
            <person name="Song J."/>
            <person name="Takazaki Y."/>
            <person name="Terasawa K."/>
            <person name="Tsugane M."/>
            <person name="Tsuji K."/>
            <person name="Ueda S."/>
            <person name="Waki K."/>
            <person name="Yamagata H."/>
            <person name="Yamamoto M."/>
            <person name="Yamamoto S."/>
            <person name="Yamane H."/>
            <person name="Yoshiki S."/>
            <person name="Yoshihara R."/>
            <person name="Yukawa K."/>
            <person name="Zhong H."/>
            <person name="Yano M."/>
            <person name="Yuan Q."/>
            <person name="Ouyang S."/>
            <person name="Liu J."/>
            <person name="Jones K.M."/>
            <person name="Gansberger K."/>
            <person name="Moffat K."/>
            <person name="Hill J."/>
            <person name="Bera J."/>
            <person name="Fadrosh D."/>
            <person name="Jin S."/>
            <person name="Johri S."/>
            <person name="Kim M."/>
            <person name="Overton L."/>
            <person name="Reardon M."/>
            <person name="Tsitrin T."/>
            <person name="Vuong H."/>
            <person name="Weaver B."/>
            <person name="Ciecko A."/>
            <person name="Tallon L."/>
            <person name="Jackson J."/>
            <person name="Pai G."/>
            <person name="Aken S.V."/>
            <person name="Utterback T."/>
            <person name="Reidmuller S."/>
            <person name="Feldblyum T."/>
            <person name="Hsiao J."/>
            <person name="Zismann V."/>
            <person name="Iobst S."/>
            <person name="de Vazeille A.R."/>
            <person name="Buell C.R."/>
            <person name="Ying K."/>
            <person name="Li Y."/>
            <person name="Lu T."/>
            <person name="Huang Y."/>
            <person name="Zhao Q."/>
            <person name="Feng Q."/>
            <person name="Zhang L."/>
            <person name="Zhu J."/>
            <person name="Weng Q."/>
            <person name="Mu J."/>
            <person name="Lu Y."/>
            <person name="Fan D."/>
            <person name="Liu Y."/>
            <person name="Guan J."/>
            <person name="Zhang Y."/>
            <person name="Yu S."/>
            <person name="Liu X."/>
            <person name="Zhang Y."/>
            <person name="Hong G."/>
            <person name="Han B."/>
            <person name="Choisne N."/>
            <person name="Demange N."/>
            <person name="Orjeda G."/>
            <person name="Samain S."/>
            <person name="Cattolico L."/>
            <person name="Pelletier E."/>
            <person name="Couloux A."/>
            <person name="Segurens B."/>
            <person name="Wincker P."/>
            <person name="D'Hont A."/>
            <person name="Scarpelli C."/>
            <person name="Weissenbach J."/>
            <person name="Salanoubat M."/>
            <person name="Quetier F."/>
            <person name="Yu Y."/>
            <person name="Kim H.R."/>
            <person name="Rambo T."/>
            <person name="Currie J."/>
            <person name="Collura K."/>
            <person name="Luo M."/>
            <person name="Yang T."/>
            <person name="Ammiraju J.S.S."/>
            <person name="Engler F."/>
            <person name="Soderlund C."/>
            <person name="Wing R.A."/>
            <person name="Palmer L.E."/>
            <person name="de la Bastide M."/>
            <person name="Spiegel L."/>
            <person name="Nascimento L."/>
            <person name="Zutavern T."/>
            <person name="O'Shaughnessy A."/>
            <person name="Dike S."/>
            <person name="Dedhia N."/>
            <person name="Preston R."/>
            <person name="Balija V."/>
            <person name="McCombie W.R."/>
            <person name="Chow T."/>
            <person name="Chen H."/>
            <person name="Chung M."/>
            <person name="Chen C."/>
            <person name="Shaw J."/>
            <person name="Wu H."/>
            <person name="Hsiao K."/>
            <person name="Chao Y."/>
            <person name="Chu M."/>
            <person name="Cheng C."/>
            <person name="Hour A."/>
            <person name="Lee P."/>
            <person name="Lin S."/>
            <person name="Lin Y."/>
            <person name="Liou J."/>
            <person name="Liu S."/>
            <person name="Hsing Y."/>
            <person name="Raghuvanshi S."/>
            <person name="Mohanty A."/>
            <person name="Bharti A.K."/>
            <person name="Gaur A."/>
            <person name="Gupta V."/>
            <person name="Kumar D."/>
            <person name="Ravi V."/>
            <person name="Vij S."/>
            <person name="Kapur A."/>
            <person name="Khurana P."/>
            <person name="Khurana P."/>
            <person name="Khurana J.P."/>
            <person name="Tyagi A.K."/>
            <person name="Gaikwad K."/>
            <person name="Singh A."/>
            <person name="Dalal V."/>
            <person name="Srivastava S."/>
            <person name="Dixit A."/>
            <person name="Pal A.K."/>
            <person name="Ghazi I.A."/>
            <person name="Yadav M."/>
            <person name="Pandit A."/>
            <person name="Bhargava A."/>
            <person name="Sureshbabu K."/>
            <person name="Batra K."/>
            <person name="Sharma T.R."/>
            <person name="Mohapatra T."/>
            <person name="Singh N.K."/>
            <person name="Messing J."/>
            <person name="Nelson A.B."/>
            <person name="Fuks G."/>
            <person name="Kavchok S."/>
            <person name="Keizer G."/>
            <person name="Linton E."/>
            <person name="Llaca V."/>
            <person name="Song R."/>
            <person name="Tanyolac B."/>
            <person name="Young S."/>
            <person name="Ho-Il K."/>
            <person name="Hahn J.H."/>
            <person name="Sangsakoo G."/>
            <person name="Vanavichit A."/>
            <person name="de Mattos Luiz.A.T."/>
            <person name="Zimmer P.D."/>
            <person name="Malone G."/>
            <person name="Dellagostin O."/>
            <person name="de Oliveira A.C."/>
            <person name="Bevan M."/>
            <person name="Bancroft I."/>
            <person name="Minx P."/>
            <person name="Cordum H."/>
            <person name="Wilson R."/>
            <person name="Cheng Z."/>
            <person name="Jin W."/>
            <person name="Jiang J."/>
            <person name="Leong S.A."/>
            <person name="Iwama H."/>
            <person name="Gojobori T."/>
            <person name="Itoh T."/>
            <person name="Niimura Y."/>
            <person name="Fujii Y."/>
            <person name="Habara T."/>
            <person name="Sakai H."/>
            <person name="Sato Y."/>
            <person name="Wilson G."/>
            <person name="Kumar K."/>
            <person name="McCouch S."/>
            <person name="Juretic N."/>
            <person name="Hoen D."/>
            <person name="Wright S."/>
            <person name="Bruskiewich R."/>
            <person name="Bureau T."/>
            <person name="Miyao A."/>
            <person name="Hirochika H."/>
            <person name="Nishikawa T."/>
            <person name="Kadowaki K."/>
            <person name="Sugiura M."/>
            <person name="Burr B."/>
            <person name="Sasaki T."/>
        </authorList>
    </citation>
    <scope>NUCLEOTIDE SEQUENCE [LARGE SCALE GENOMIC DNA]</scope>
    <source>
        <strain evidence="2">cv. Nipponbare</strain>
    </source>
</reference>
<dbReference type="Proteomes" id="UP000059680">
    <property type="component" value="Chromosome 11"/>
</dbReference>
<reference evidence="1 2" key="3">
    <citation type="journal article" date="2013" name="Rice">
        <title>Improvement of the Oryza sativa Nipponbare reference genome using next generation sequence and optical map data.</title>
        <authorList>
            <person name="Kawahara Y."/>
            <person name="de la Bastide M."/>
            <person name="Hamilton J.P."/>
            <person name="Kanamori H."/>
            <person name="McCombie W.R."/>
            <person name="Ouyang S."/>
            <person name="Schwartz D.C."/>
            <person name="Tanaka T."/>
            <person name="Wu J."/>
            <person name="Zhou S."/>
            <person name="Childs K.L."/>
            <person name="Davidson R.M."/>
            <person name="Lin H."/>
            <person name="Quesada-Ocampo L."/>
            <person name="Vaillancourt B."/>
            <person name="Sakai H."/>
            <person name="Lee S.S."/>
            <person name="Kim J."/>
            <person name="Numa H."/>
            <person name="Itoh T."/>
            <person name="Buell C.R."/>
            <person name="Matsumoto T."/>
        </authorList>
    </citation>
    <scope>NUCLEOTIDE SEQUENCE [LARGE SCALE GENOMIC DNA]</scope>
    <source>
        <strain evidence="2">cv. Nipponbare</strain>
    </source>
</reference>
<dbReference type="InParanoid" id="A0A0P0Y0Z3"/>
<dbReference type="AlphaFoldDB" id="A0A0P0Y0Z3"/>
<name>A0A0P0Y0Z3_ORYSJ</name>
<dbReference type="EMBL" id="AP014967">
    <property type="protein sequence ID" value="BAT13503.1"/>
    <property type="molecule type" value="Genomic_DNA"/>
</dbReference>
<sequence length="103" mass="12401">MPEGRYVFNAYVKISRWRTCSLCFYVKKKLLKLRHGPNLKFYWPHLNPPKTKVEFFQMFESNIMYDKSSLGDYCFCPQPESNERRQVPKNPKSLLVHRINLNI</sequence>
<evidence type="ECO:0000313" key="2">
    <source>
        <dbReference type="Proteomes" id="UP000059680"/>
    </source>
</evidence>